<dbReference type="KEGG" id="psco:LY89DRAFT_626425"/>
<protein>
    <submittedName>
        <fullName evidence="2">Oxidoreductase-like protein</fullName>
    </submittedName>
</protein>
<dbReference type="PROSITE" id="PS51384">
    <property type="entry name" value="FAD_FR"/>
    <property type="match status" value="1"/>
</dbReference>
<evidence type="ECO:0000313" key="2">
    <source>
        <dbReference type="EMBL" id="KUJ10833.1"/>
    </source>
</evidence>
<evidence type="ECO:0000259" key="1">
    <source>
        <dbReference type="PROSITE" id="PS51384"/>
    </source>
</evidence>
<organism evidence="2 3">
    <name type="scientific">Mollisia scopiformis</name>
    <name type="common">Conifer needle endophyte fungus</name>
    <name type="synonym">Phialocephala scopiformis</name>
    <dbReference type="NCBI Taxonomy" id="149040"/>
    <lineage>
        <taxon>Eukaryota</taxon>
        <taxon>Fungi</taxon>
        <taxon>Dikarya</taxon>
        <taxon>Ascomycota</taxon>
        <taxon>Pezizomycotina</taxon>
        <taxon>Leotiomycetes</taxon>
        <taxon>Helotiales</taxon>
        <taxon>Mollisiaceae</taxon>
        <taxon>Mollisia</taxon>
    </lineage>
</organism>
<dbReference type="SUPFAM" id="SSF63380">
    <property type="entry name" value="Riboflavin synthase domain-like"/>
    <property type="match status" value="1"/>
</dbReference>
<dbReference type="OrthoDB" id="436496at2759"/>
<evidence type="ECO:0000313" key="3">
    <source>
        <dbReference type="Proteomes" id="UP000070700"/>
    </source>
</evidence>
<dbReference type="PANTHER" id="PTHR42815">
    <property type="entry name" value="FAD-BINDING, PUTATIVE (AFU_ORTHOLOGUE AFUA_6G07600)-RELATED"/>
    <property type="match status" value="1"/>
</dbReference>
<dbReference type="GeneID" id="28820833"/>
<sequence length="596" mass="65951">MAYFTPADLQLHKHDEKAHKFLQVAPQDGPASPYLRPGASNVLSRSPILVLSTLDSAQNPCITVWEGRAGFIKGIGQSNVVIRAIVNREHDLVAKELLGSRAIGEVMLDGRPTKMVSMLGIDLEAHIRVKLYGRLVSGALAEVGNGTNEVLLVITVERSFITRPGSFSPKHVLPNFFLPRLISQSLPLIPEIVNVLAKAEVLFISSSNHNLYLDIDQRSGPPGFVHLSANDENGCTLAYPEYSGIRLYQTLDNRGKIPTAALLFPDFSTGNAVFITGRKEVLAREDAIRVLPRSNIAVRITVQSVRYIEHGLTIYAMRSPRASNAYGTSSVEQVLYDKSQKKQIFARLVDKQLLTPTVARFGFHIVDAKETSQWEPGQYVTLGFERLLGPQLRSDARVSENTYARKFTISSGAGEFLGYCRFEITIRKVGIATEYLFSQDGETGVEIPIRGFGGEFIFQQKALETIGFVAGGVGITPLLAQTGRLHLPRTRVYWTVRAEDLGLVVDSFEKAPELCGCTRLFVTGEIGDEGAQYLTKLGAMEASVEMRRMACDDLQLNFDSPNAAIKMWYVCTGAALRKTLLEWLNDRNVIFETFNF</sequence>
<dbReference type="EMBL" id="KQ947428">
    <property type="protein sequence ID" value="KUJ10833.1"/>
    <property type="molecule type" value="Genomic_DNA"/>
</dbReference>
<proteinExistence type="predicted"/>
<dbReference type="SUPFAM" id="SSF52343">
    <property type="entry name" value="Ferredoxin reductase-like, C-terminal NADP-linked domain"/>
    <property type="match status" value="1"/>
</dbReference>
<dbReference type="Proteomes" id="UP000070700">
    <property type="component" value="Unassembled WGS sequence"/>
</dbReference>
<dbReference type="AlphaFoldDB" id="A0A194WS89"/>
<dbReference type="InterPro" id="IPR017927">
    <property type="entry name" value="FAD-bd_FR_type"/>
</dbReference>
<keyword evidence="3" id="KW-1185">Reference proteome</keyword>
<reference evidence="2 3" key="1">
    <citation type="submission" date="2015-10" db="EMBL/GenBank/DDBJ databases">
        <title>Full genome of DAOMC 229536 Phialocephala scopiformis, a fungal endophyte of spruce producing the potent anti-insectan compound rugulosin.</title>
        <authorList>
            <consortium name="DOE Joint Genome Institute"/>
            <person name="Walker A.K."/>
            <person name="Frasz S.L."/>
            <person name="Seifert K.A."/>
            <person name="Miller J.D."/>
            <person name="Mondo S.J."/>
            <person name="Labutti K."/>
            <person name="Lipzen A."/>
            <person name="Dockter R."/>
            <person name="Kennedy M."/>
            <person name="Grigoriev I.V."/>
            <person name="Spatafora J.W."/>
        </authorList>
    </citation>
    <scope>NUCLEOTIDE SEQUENCE [LARGE SCALE GENOMIC DNA]</scope>
    <source>
        <strain evidence="2 3">CBS 120377</strain>
    </source>
</reference>
<feature type="domain" description="FAD-binding FR-type" evidence="1">
    <location>
        <begin position="341"/>
        <end position="459"/>
    </location>
</feature>
<dbReference type="InterPro" id="IPR039261">
    <property type="entry name" value="FNR_nucleotide-bd"/>
</dbReference>
<gene>
    <name evidence="2" type="ORF">LY89DRAFT_626425</name>
</gene>
<accession>A0A194WS89</accession>
<dbReference type="GO" id="GO:0016491">
    <property type="term" value="F:oxidoreductase activity"/>
    <property type="evidence" value="ECO:0007669"/>
    <property type="project" value="InterPro"/>
</dbReference>
<dbReference type="InterPro" id="IPR017938">
    <property type="entry name" value="Riboflavin_synthase-like_b-brl"/>
</dbReference>
<dbReference type="PANTHER" id="PTHR42815:SF2">
    <property type="entry name" value="FAD-BINDING, PUTATIVE (AFU_ORTHOLOGUE AFUA_6G07600)-RELATED"/>
    <property type="match status" value="1"/>
</dbReference>
<dbReference type="Gene3D" id="2.40.30.10">
    <property type="entry name" value="Translation factors"/>
    <property type="match status" value="1"/>
</dbReference>
<dbReference type="InParanoid" id="A0A194WS89"/>
<name>A0A194WS89_MOLSC</name>
<dbReference type="RefSeq" id="XP_018065188.1">
    <property type="nucleotide sequence ID" value="XM_018211107.1"/>
</dbReference>